<evidence type="ECO:0000256" key="4">
    <source>
        <dbReference type="ARBA" id="ARBA00023125"/>
    </source>
</evidence>
<comment type="caution">
    <text evidence="10">The sequence shown here is derived from an EMBL/GenBank/DDBJ whole genome shotgun (WGS) entry which is preliminary data.</text>
</comment>
<dbReference type="InterPro" id="IPR044280">
    <property type="entry name" value="Hac1/HY5"/>
</dbReference>
<gene>
    <name evidence="10" type="ORF">METBIDRAFT_26117</name>
</gene>
<dbReference type="PANTHER" id="PTHR46714">
    <property type="entry name" value="TRANSCRIPTIONAL ACTIVATOR HAC1"/>
    <property type="match status" value="1"/>
</dbReference>
<evidence type="ECO:0000256" key="5">
    <source>
        <dbReference type="ARBA" id="ARBA00023163"/>
    </source>
</evidence>
<evidence type="ECO:0000256" key="3">
    <source>
        <dbReference type="ARBA" id="ARBA00023015"/>
    </source>
</evidence>
<keyword evidence="6" id="KW-0834">Unfolded protein response</keyword>
<dbReference type="PROSITE" id="PS00036">
    <property type="entry name" value="BZIP_BASIC"/>
    <property type="match status" value="1"/>
</dbReference>
<dbReference type="SUPFAM" id="SSF57959">
    <property type="entry name" value="Leucine zipper domain"/>
    <property type="match status" value="1"/>
</dbReference>
<evidence type="ECO:0000313" key="10">
    <source>
        <dbReference type="EMBL" id="OBA24465.1"/>
    </source>
</evidence>
<keyword evidence="3" id="KW-0805">Transcription regulation</keyword>
<dbReference type="STRING" id="869754.A0A1A0HKB7"/>
<keyword evidence="5" id="KW-0804">Transcription</keyword>
<proteinExistence type="inferred from homology"/>
<feature type="region of interest" description="Disordered" evidence="8">
    <location>
        <begin position="107"/>
        <end position="133"/>
    </location>
</feature>
<dbReference type="GO" id="GO:0006986">
    <property type="term" value="P:response to unfolded protein"/>
    <property type="evidence" value="ECO:0007669"/>
    <property type="project" value="UniProtKB-KW"/>
</dbReference>
<keyword evidence="7" id="KW-0539">Nucleus</keyword>
<dbReference type="Proteomes" id="UP000092555">
    <property type="component" value="Unassembled WGS sequence"/>
</dbReference>
<feature type="domain" description="BZIP" evidence="9">
    <location>
        <begin position="19"/>
        <end position="69"/>
    </location>
</feature>
<name>A0A1A0HKB7_9ASCO</name>
<dbReference type="GO" id="GO:0003677">
    <property type="term" value="F:DNA binding"/>
    <property type="evidence" value="ECO:0007669"/>
    <property type="project" value="UniProtKB-KW"/>
</dbReference>
<dbReference type="InterPro" id="IPR004827">
    <property type="entry name" value="bZIP"/>
</dbReference>
<keyword evidence="4" id="KW-0238">DNA-binding</keyword>
<dbReference type="PROSITE" id="PS50217">
    <property type="entry name" value="BZIP"/>
    <property type="match status" value="1"/>
</dbReference>
<dbReference type="AlphaFoldDB" id="A0A1A0HKB7"/>
<evidence type="ECO:0000256" key="8">
    <source>
        <dbReference type="SAM" id="MobiDB-lite"/>
    </source>
</evidence>
<dbReference type="InterPro" id="IPR046347">
    <property type="entry name" value="bZIP_sf"/>
</dbReference>
<feature type="region of interest" description="Disordered" evidence="8">
    <location>
        <begin position="1"/>
        <end position="21"/>
    </location>
</feature>
<evidence type="ECO:0000313" key="11">
    <source>
        <dbReference type="Proteomes" id="UP000092555"/>
    </source>
</evidence>
<reference evidence="10 11" key="1">
    <citation type="submission" date="2016-05" db="EMBL/GenBank/DDBJ databases">
        <title>Comparative genomics of biotechnologically important yeasts.</title>
        <authorList>
            <consortium name="DOE Joint Genome Institute"/>
            <person name="Riley R."/>
            <person name="Haridas S."/>
            <person name="Wolfe K.H."/>
            <person name="Lopes M.R."/>
            <person name="Hittinger C.T."/>
            <person name="Goker M."/>
            <person name="Salamov A."/>
            <person name="Wisecaver J."/>
            <person name="Long T.M."/>
            <person name="Aerts A.L."/>
            <person name="Barry K."/>
            <person name="Choi C."/>
            <person name="Clum A."/>
            <person name="Coughlan A.Y."/>
            <person name="Deshpande S."/>
            <person name="Douglass A.P."/>
            <person name="Hanson S.J."/>
            <person name="Klenk H.-P."/>
            <person name="LaButti K."/>
            <person name="Lapidus A."/>
            <person name="Lindquist E."/>
            <person name="Lipzen A."/>
            <person name="Meier-kolthoff J.P."/>
            <person name="Ohm R.A."/>
            <person name="Otillar R.P."/>
            <person name="Pangilinan J."/>
            <person name="Peng Y."/>
            <person name="Rokas A."/>
            <person name="Rosa C.A."/>
            <person name="Scheuner C."/>
            <person name="Sibirny A.A."/>
            <person name="Slot J.C."/>
            <person name="Stielow J.B."/>
            <person name="Sun H."/>
            <person name="Kurtzman C.P."/>
            <person name="Blackwell M."/>
            <person name="Grigoriev I.V."/>
            <person name="Jeffries T.W."/>
        </authorList>
    </citation>
    <scope>NUCLEOTIDE SEQUENCE [LARGE SCALE GENOMIC DNA]</scope>
    <source>
        <strain evidence="10 11">NRRL YB-4993</strain>
    </source>
</reference>
<protein>
    <recommendedName>
        <fullName evidence="9">BZIP domain-containing protein</fullName>
    </recommendedName>
</protein>
<sequence>NFKSSLAPRKRARTLEEKEQRRMERILRNRRAAHASREKKRRHVEYLESYVLGLEKNYLAMVSNVSKLKGMLPDTNPPVSLIEPEDLSDLKSKIHANFSSMALAEPCSPSVACETPQSEPSKGPENEVDDSPQSFFDNLKVKLEELESPLMNAKPAPEYCSYLSPVSINSPTNSPIDLTIKK</sequence>
<dbReference type="Pfam" id="PF00170">
    <property type="entry name" value="bZIP_1"/>
    <property type="match status" value="1"/>
</dbReference>
<dbReference type="EMBL" id="LXTC01000001">
    <property type="protein sequence ID" value="OBA24465.1"/>
    <property type="molecule type" value="Genomic_DNA"/>
</dbReference>
<dbReference type="Gene3D" id="1.20.5.170">
    <property type="match status" value="1"/>
</dbReference>
<dbReference type="PANTHER" id="PTHR46714:SF6">
    <property type="entry name" value="TRANSCRIPTIONAL ACTIVATOR HAC1"/>
    <property type="match status" value="1"/>
</dbReference>
<dbReference type="GO" id="GO:0045944">
    <property type="term" value="P:positive regulation of transcription by RNA polymerase II"/>
    <property type="evidence" value="ECO:0007669"/>
    <property type="project" value="InterPro"/>
</dbReference>
<evidence type="ECO:0000256" key="1">
    <source>
        <dbReference type="ARBA" id="ARBA00004123"/>
    </source>
</evidence>
<dbReference type="RefSeq" id="XP_018714946.1">
    <property type="nucleotide sequence ID" value="XM_018855310.1"/>
</dbReference>
<dbReference type="GeneID" id="30028286"/>
<evidence type="ECO:0000259" key="9">
    <source>
        <dbReference type="PROSITE" id="PS50217"/>
    </source>
</evidence>
<evidence type="ECO:0000256" key="7">
    <source>
        <dbReference type="ARBA" id="ARBA00023242"/>
    </source>
</evidence>
<comment type="subcellular location">
    <subcellularLocation>
        <location evidence="1">Nucleus</location>
    </subcellularLocation>
</comment>
<feature type="non-terminal residue" evidence="10">
    <location>
        <position position="182"/>
    </location>
</feature>
<evidence type="ECO:0000256" key="6">
    <source>
        <dbReference type="ARBA" id="ARBA00023230"/>
    </source>
</evidence>
<organism evidence="10 11">
    <name type="scientific">Metschnikowia bicuspidata var. bicuspidata NRRL YB-4993</name>
    <dbReference type="NCBI Taxonomy" id="869754"/>
    <lineage>
        <taxon>Eukaryota</taxon>
        <taxon>Fungi</taxon>
        <taxon>Dikarya</taxon>
        <taxon>Ascomycota</taxon>
        <taxon>Saccharomycotina</taxon>
        <taxon>Pichiomycetes</taxon>
        <taxon>Metschnikowiaceae</taxon>
        <taxon>Metschnikowia</taxon>
    </lineage>
</organism>
<accession>A0A1A0HKB7</accession>
<comment type="similarity">
    <text evidence="2">Belongs to the bZIP family.</text>
</comment>
<keyword evidence="11" id="KW-1185">Reference proteome</keyword>
<evidence type="ECO:0000256" key="2">
    <source>
        <dbReference type="ARBA" id="ARBA00007163"/>
    </source>
</evidence>
<dbReference type="GO" id="GO:0005634">
    <property type="term" value="C:nucleus"/>
    <property type="evidence" value="ECO:0007669"/>
    <property type="project" value="UniProtKB-SubCell"/>
</dbReference>
<feature type="non-terminal residue" evidence="10">
    <location>
        <position position="1"/>
    </location>
</feature>
<dbReference type="GO" id="GO:0000981">
    <property type="term" value="F:DNA-binding transcription factor activity, RNA polymerase II-specific"/>
    <property type="evidence" value="ECO:0007669"/>
    <property type="project" value="InterPro"/>
</dbReference>
<dbReference type="OrthoDB" id="674948at2759"/>